<evidence type="ECO:0000256" key="1">
    <source>
        <dbReference type="ARBA" id="ARBA00023015"/>
    </source>
</evidence>
<feature type="region of interest" description="Disordered" evidence="3">
    <location>
        <begin position="205"/>
        <end position="234"/>
    </location>
</feature>
<dbReference type="InterPro" id="IPR041916">
    <property type="entry name" value="Anti_sigma_zinc_sf"/>
</dbReference>
<dbReference type="Proteomes" id="UP001163064">
    <property type="component" value="Unassembled WGS sequence"/>
</dbReference>
<feature type="transmembrane region" description="Helical" evidence="4">
    <location>
        <begin position="141"/>
        <end position="164"/>
    </location>
</feature>
<evidence type="ECO:0000313" key="5">
    <source>
        <dbReference type="EMBL" id="MCX3063735.1"/>
    </source>
</evidence>
<dbReference type="EMBL" id="JAPHNL010000321">
    <property type="protein sequence ID" value="MCX3063735.1"/>
    <property type="molecule type" value="Genomic_DNA"/>
</dbReference>
<feature type="region of interest" description="Disordered" evidence="3">
    <location>
        <begin position="87"/>
        <end position="137"/>
    </location>
</feature>
<keyword evidence="4" id="KW-0812">Transmembrane</keyword>
<accession>A0ABT3U3W5</accession>
<evidence type="ECO:0000256" key="3">
    <source>
        <dbReference type="SAM" id="MobiDB-lite"/>
    </source>
</evidence>
<keyword evidence="1" id="KW-0805">Transcription regulation</keyword>
<feature type="compositionally biased region" description="Low complexity" evidence="3">
    <location>
        <begin position="120"/>
        <end position="129"/>
    </location>
</feature>
<keyword evidence="4" id="KW-1133">Transmembrane helix</keyword>
<sequence>MTTTDMAEHPEVEELSDLAEGLLSPSRTSTVREHLDGCALCADVYASLAEIRSSLGTLPGPPRMPDDIARRIDAALAAEAFLDALAPGEQSEPEAPASVSRETSTPGAASSSRTADRPAGHAPAAAGPGRKARAPRRRARTIVGALVGVGITGGALALGAVLLAPGGSDSSTAGRAPATTRAASTFTTGTLKAKVADLLASSDTTDLAPATKHPSLDAEDGGPRMPRSASPMRERAVSVPACIQQGTRRTDAPLAAEQGTYQGKRAYLVVLPGKDDPAHRVTAFVVDASCVQQGTSTGTLLYTHSYARD</sequence>
<keyword evidence="2" id="KW-0804">Transcription</keyword>
<protein>
    <submittedName>
        <fullName evidence="5">Zf-HC2 domain-containing protein</fullName>
    </submittedName>
</protein>
<keyword evidence="4" id="KW-0472">Membrane</keyword>
<proteinExistence type="predicted"/>
<evidence type="ECO:0000313" key="6">
    <source>
        <dbReference type="Proteomes" id="UP001163064"/>
    </source>
</evidence>
<dbReference type="RefSeq" id="WP_266604916.1">
    <property type="nucleotide sequence ID" value="NZ_JAPHNL010000321.1"/>
</dbReference>
<organism evidence="5 6">
    <name type="scientific">Streptomyces beihaiensis</name>
    <dbReference type="NCBI Taxonomy" id="2984495"/>
    <lineage>
        <taxon>Bacteria</taxon>
        <taxon>Bacillati</taxon>
        <taxon>Actinomycetota</taxon>
        <taxon>Actinomycetes</taxon>
        <taxon>Kitasatosporales</taxon>
        <taxon>Streptomycetaceae</taxon>
        <taxon>Streptomyces</taxon>
    </lineage>
</organism>
<evidence type="ECO:0000256" key="2">
    <source>
        <dbReference type="ARBA" id="ARBA00023163"/>
    </source>
</evidence>
<name>A0ABT3U3W5_9ACTN</name>
<comment type="caution">
    <text evidence="5">The sequence shown here is derived from an EMBL/GenBank/DDBJ whole genome shotgun (WGS) entry which is preliminary data.</text>
</comment>
<evidence type="ECO:0000256" key="4">
    <source>
        <dbReference type="SAM" id="Phobius"/>
    </source>
</evidence>
<feature type="compositionally biased region" description="Basic and acidic residues" evidence="3">
    <location>
        <begin position="1"/>
        <end position="12"/>
    </location>
</feature>
<feature type="compositionally biased region" description="Polar residues" evidence="3">
    <location>
        <begin position="100"/>
        <end position="113"/>
    </location>
</feature>
<feature type="region of interest" description="Disordered" evidence="3">
    <location>
        <begin position="1"/>
        <end position="20"/>
    </location>
</feature>
<reference evidence="5" key="1">
    <citation type="submission" date="2022-10" db="EMBL/GenBank/DDBJ databases">
        <title>Streptomyces beihaiensis sp. nov., a chitin degrading actinobacterium, isolated from shrimp pond soil.</title>
        <authorList>
            <person name="Xie J."/>
            <person name="Shen N."/>
        </authorList>
    </citation>
    <scope>NUCLEOTIDE SEQUENCE</scope>
    <source>
        <strain evidence="5">GXMU-J5</strain>
    </source>
</reference>
<gene>
    <name evidence="5" type="ORF">OFY01_29055</name>
</gene>
<dbReference type="Gene3D" id="1.10.10.1320">
    <property type="entry name" value="Anti-sigma factor, zinc-finger domain"/>
    <property type="match status" value="1"/>
</dbReference>
<keyword evidence="6" id="KW-1185">Reference proteome</keyword>